<keyword evidence="6" id="KW-1133">Transmembrane helix</keyword>
<comment type="pathway">
    <text evidence="2 9">Energy metabolism; oxidative phosphorylation.</text>
</comment>
<evidence type="ECO:0000256" key="2">
    <source>
        <dbReference type="ARBA" id="ARBA00004673"/>
    </source>
</evidence>
<dbReference type="Gene3D" id="4.10.93.10">
    <property type="entry name" value="Mitochondrial cytochrome c oxidase subunit VIc/VIIs"/>
    <property type="match status" value="1"/>
</dbReference>
<comment type="subunit">
    <text evidence="9">Component of the cytochrome c oxidase (complex IV, CIV), a multisubunit enzyme composed of 14 subunits. The complex is composed of a catalytic core of 3 subunits MT-CO1, MT-CO2 and MT-CO3, encoded in the mitochondrial DNA, and 11 supernumerary subunits COX4I, COX5A, COX5B, COX6A, COX6B, COX6C, COX7A, COX7B, COX7C, COX8 and NDUFA4, which are encoded in the nuclear genome. The complex exists as a monomer or a dimer and forms supercomplexes (SCs) in the inner mitochondrial membrane with NADH-ubiquinone oxidoreductase (complex I, CI) and ubiquinol-cytochrome c oxidoreductase (cytochrome b-c1 complex, complex III, CIII), resulting in different assemblies (supercomplex SCI(1)III(2)IV(1) and megacomplex MCI(2)III(2)IV(2)).</text>
</comment>
<proteinExistence type="inferred from homology"/>
<dbReference type="InterPro" id="IPR037169">
    <property type="entry name" value="Cytochrome_c_oxidase_VIc_sf"/>
</dbReference>
<keyword evidence="8" id="KW-0472">Membrane</keyword>
<organism evidence="10 11">
    <name type="scientific">Xyrichtys novacula</name>
    <name type="common">Pearly razorfish</name>
    <name type="synonym">Hemipteronotus novacula</name>
    <dbReference type="NCBI Taxonomy" id="13765"/>
    <lineage>
        <taxon>Eukaryota</taxon>
        <taxon>Metazoa</taxon>
        <taxon>Chordata</taxon>
        <taxon>Craniata</taxon>
        <taxon>Vertebrata</taxon>
        <taxon>Euteleostomi</taxon>
        <taxon>Actinopterygii</taxon>
        <taxon>Neopterygii</taxon>
        <taxon>Teleostei</taxon>
        <taxon>Neoteleostei</taxon>
        <taxon>Acanthomorphata</taxon>
        <taxon>Eupercaria</taxon>
        <taxon>Labriformes</taxon>
        <taxon>Labridae</taxon>
        <taxon>Xyrichtys</taxon>
    </lineage>
</organism>
<evidence type="ECO:0000256" key="1">
    <source>
        <dbReference type="ARBA" id="ARBA00004434"/>
    </source>
</evidence>
<evidence type="ECO:0000256" key="5">
    <source>
        <dbReference type="ARBA" id="ARBA00022792"/>
    </source>
</evidence>
<dbReference type="SUPFAM" id="SSF81415">
    <property type="entry name" value="Mitochondrial cytochrome c oxidase subunit VIc"/>
    <property type="match status" value="1"/>
</dbReference>
<comment type="function">
    <text evidence="9">Component of the cytochrome c oxidase, the last enzyme in the mitochondrial electron transport chain which drives oxidative phosphorylation. The respiratory chain contains 3 multisubunit complexes succinate dehydrogenase (complex II, CII), ubiquinol-cytochrome c oxidoreductase (cytochrome b-c1 complex, complex III, CIII) and cytochrome c oxidase (complex IV, CIV), that cooperate to transfer electrons derived from NADH and succinate to molecular oxygen, creating an electrochemical gradient over the inner membrane that drives transmembrane transport and the ATP synthase. Cytochrome c oxidase is the component of the respiratory chain that catalyzes the reduction of oxygen to water. Electrons originating from reduced cytochrome c in the intermembrane space (IMS) are transferred via the dinuclear copper A center (CU(A)) of subunit 2 and heme A of subunit 1 to the active site in subunit 1, a binuclear center (BNC) formed by heme A3 and copper B (CU(B)). The BNC reduces molecular oxygen to 2 water molecules using 4 electrons from cytochrome c in the IMS and 4 protons from the mitochondrial matrix.</text>
</comment>
<dbReference type="InterPro" id="IPR051389">
    <property type="entry name" value="Cytochrome_c_oxidase_VIc"/>
</dbReference>
<dbReference type="AlphaFoldDB" id="A0AAV1ER22"/>
<evidence type="ECO:0000256" key="6">
    <source>
        <dbReference type="ARBA" id="ARBA00022989"/>
    </source>
</evidence>
<dbReference type="CDD" id="cd22901">
    <property type="entry name" value="CcO_VIc"/>
    <property type="match status" value="1"/>
</dbReference>
<gene>
    <name evidence="10" type="ORF">XNOV1_A038176</name>
</gene>
<evidence type="ECO:0000256" key="4">
    <source>
        <dbReference type="ARBA" id="ARBA00022692"/>
    </source>
</evidence>
<name>A0AAV1ER22_XYRNO</name>
<dbReference type="GO" id="GO:0045277">
    <property type="term" value="C:respiratory chain complex IV"/>
    <property type="evidence" value="ECO:0007669"/>
    <property type="project" value="UniProtKB-UniRule"/>
</dbReference>
<dbReference type="GO" id="GO:0005743">
    <property type="term" value="C:mitochondrial inner membrane"/>
    <property type="evidence" value="ECO:0007669"/>
    <property type="project" value="UniProtKB-SubCell"/>
</dbReference>
<sequence>MTVSSMTDKYHNGVDLSLRIVKYHSGATLCLRTFQHHDVTWWCLPELGAIRYLDVTRLGPRNLLCQNAYPIDSYHDNVDNALPSDHMVEDVMISAGVSASVMSMAKRGDNKLSTMSLPKPVMRGLLGRRLRFHLPIAFTLSLISAVAFKYGVTEPRKQAYADFYKQYDSVKEFNTMKEAGIFESVRPSGE</sequence>
<dbReference type="Proteomes" id="UP001178508">
    <property type="component" value="Chromosome 2"/>
</dbReference>
<evidence type="ECO:0000313" key="11">
    <source>
        <dbReference type="Proteomes" id="UP001178508"/>
    </source>
</evidence>
<evidence type="ECO:0000256" key="8">
    <source>
        <dbReference type="ARBA" id="ARBA00023136"/>
    </source>
</evidence>
<accession>A0AAV1ER22</accession>
<keyword evidence="5 9" id="KW-0999">Mitochondrion inner membrane</keyword>
<keyword evidence="7 9" id="KW-0496">Mitochondrion</keyword>
<protein>
    <recommendedName>
        <fullName evidence="9">Cytochrome c oxidase subunit 6C</fullName>
    </recommendedName>
    <alternativeName>
        <fullName evidence="9">Cytochrome c oxidase polypeptide VIc</fullName>
    </alternativeName>
</protein>
<keyword evidence="11" id="KW-1185">Reference proteome</keyword>
<dbReference type="GO" id="GO:0006123">
    <property type="term" value="P:mitochondrial electron transport, cytochrome c to oxygen"/>
    <property type="evidence" value="ECO:0007669"/>
    <property type="project" value="UniProtKB-UniRule"/>
</dbReference>
<evidence type="ECO:0000256" key="9">
    <source>
        <dbReference type="RuleBase" id="RU368096"/>
    </source>
</evidence>
<comment type="similarity">
    <text evidence="3 9">Belongs to the cytochrome c oxidase subunit 6c family.</text>
</comment>
<evidence type="ECO:0000256" key="7">
    <source>
        <dbReference type="ARBA" id="ARBA00023128"/>
    </source>
</evidence>
<evidence type="ECO:0000313" key="10">
    <source>
        <dbReference type="EMBL" id="CAJ1051184.1"/>
    </source>
</evidence>
<dbReference type="PANTHER" id="PTHR48416">
    <property type="entry name" value="CYTOCHROME C OXIDASE SUBUNIT 6C"/>
    <property type="match status" value="1"/>
</dbReference>
<dbReference type="InterPro" id="IPR034884">
    <property type="entry name" value="Cytochrome_c_oxidase_VIc/VIIs"/>
</dbReference>
<comment type="subcellular location">
    <subcellularLocation>
        <location evidence="1 9">Mitochondrion inner membrane</location>
        <topology evidence="1 9">Single-pass membrane protein</topology>
    </subcellularLocation>
</comment>
<reference evidence="10" key="1">
    <citation type="submission" date="2023-08" db="EMBL/GenBank/DDBJ databases">
        <authorList>
            <person name="Alioto T."/>
            <person name="Alioto T."/>
            <person name="Gomez Garrido J."/>
        </authorList>
    </citation>
    <scope>NUCLEOTIDE SEQUENCE</scope>
</reference>
<dbReference type="Pfam" id="PF02937">
    <property type="entry name" value="COX6C"/>
    <property type="match status" value="1"/>
</dbReference>
<dbReference type="EMBL" id="OY660865">
    <property type="protein sequence ID" value="CAJ1051184.1"/>
    <property type="molecule type" value="Genomic_DNA"/>
</dbReference>
<dbReference type="PANTHER" id="PTHR48416:SF1">
    <property type="entry name" value="CYTOCHROME C OXIDASE SUBUNIT 6C"/>
    <property type="match status" value="1"/>
</dbReference>
<keyword evidence="4" id="KW-0812">Transmembrane</keyword>
<evidence type="ECO:0000256" key="3">
    <source>
        <dbReference type="ARBA" id="ARBA00007204"/>
    </source>
</evidence>